<name>A0A2P5E1R4_PARAD</name>
<dbReference type="AlphaFoldDB" id="A0A2P5E1R4"/>
<dbReference type="InterPro" id="IPR032567">
    <property type="entry name" value="RTL1-rel"/>
</dbReference>
<accession>A0A2P5E1R4</accession>
<comment type="caution">
    <text evidence="1">The sequence shown here is derived from an EMBL/GenBank/DDBJ whole genome shotgun (WGS) entry which is preliminary data.</text>
</comment>
<protein>
    <submittedName>
        <fullName evidence="1">Uncharacterized protein</fullName>
    </submittedName>
</protein>
<dbReference type="Gene3D" id="3.10.10.10">
    <property type="entry name" value="HIV Type 1 Reverse Transcriptase, subunit A, domain 1"/>
    <property type="match status" value="1"/>
</dbReference>
<dbReference type="PANTHER" id="PTHR15503:SF45">
    <property type="entry name" value="RNA-DIRECTED DNA POLYMERASE HOMOLOG"/>
    <property type="match status" value="1"/>
</dbReference>
<dbReference type="STRING" id="3476.A0A2P5E1R4"/>
<dbReference type="OrthoDB" id="2431547at2759"/>
<evidence type="ECO:0000313" key="1">
    <source>
        <dbReference type="EMBL" id="PON79463.1"/>
    </source>
</evidence>
<dbReference type="InterPro" id="IPR043502">
    <property type="entry name" value="DNA/RNA_pol_sf"/>
</dbReference>
<dbReference type="EMBL" id="JXTB01000004">
    <property type="protein sequence ID" value="PON79463.1"/>
    <property type="molecule type" value="Genomic_DNA"/>
</dbReference>
<dbReference type="PANTHER" id="PTHR15503">
    <property type="entry name" value="LDOC1 RELATED"/>
    <property type="match status" value="1"/>
</dbReference>
<gene>
    <name evidence="1" type="ORF">PanWU01x14_011980</name>
</gene>
<keyword evidence="2" id="KW-1185">Reference proteome</keyword>
<dbReference type="Proteomes" id="UP000237105">
    <property type="component" value="Unassembled WGS sequence"/>
</dbReference>
<evidence type="ECO:0000313" key="2">
    <source>
        <dbReference type="Proteomes" id="UP000237105"/>
    </source>
</evidence>
<proteinExistence type="predicted"/>
<dbReference type="SUPFAM" id="SSF56672">
    <property type="entry name" value="DNA/RNA polymerases"/>
    <property type="match status" value="1"/>
</dbReference>
<reference evidence="2" key="1">
    <citation type="submission" date="2016-06" db="EMBL/GenBank/DDBJ databases">
        <title>Parallel loss of symbiosis genes in relatives of nitrogen-fixing non-legume Parasponia.</title>
        <authorList>
            <person name="Van Velzen R."/>
            <person name="Holmer R."/>
            <person name="Bu F."/>
            <person name="Rutten L."/>
            <person name="Van Zeijl A."/>
            <person name="Liu W."/>
            <person name="Santuari L."/>
            <person name="Cao Q."/>
            <person name="Sharma T."/>
            <person name="Shen D."/>
            <person name="Roswanjaya Y."/>
            <person name="Wardhani T."/>
            <person name="Kalhor M.S."/>
            <person name="Jansen J."/>
            <person name="Van den Hoogen J."/>
            <person name="Gungor B."/>
            <person name="Hartog M."/>
            <person name="Hontelez J."/>
            <person name="Verver J."/>
            <person name="Yang W.-C."/>
            <person name="Schijlen E."/>
            <person name="Repin R."/>
            <person name="Schilthuizen M."/>
            <person name="Schranz E."/>
            <person name="Heidstra R."/>
            <person name="Miyata K."/>
            <person name="Fedorova E."/>
            <person name="Kohlen W."/>
            <person name="Bisseling T."/>
            <person name="Smit S."/>
            <person name="Geurts R."/>
        </authorList>
    </citation>
    <scope>NUCLEOTIDE SEQUENCE [LARGE SCALE GENOMIC DNA]</scope>
    <source>
        <strain evidence="2">cv. WU1-14</strain>
    </source>
</reference>
<organism evidence="1 2">
    <name type="scientific">Parasponia andersonii</name>
    <name type="common">Sponia andersonii</name>
    <dbReference type="NCBI Taxonomy" id="3476"/>
    <lineage>
        <taxon>Eukaryota</taxon>
        <taxon>Viridiplantae</taxon>
        <taxon>Streptophyta</taxon>
        <taxon>Embryophyta</taxon>
        <taxon>Tracheophyta</taxon>
        <taxon>Spermatophyta</taxon>
        <taxon>Magnoliopsida</taxon>
        <taxon>eudicotyledons</taxon>
        <taxon>Gunneridae</taxon>
        <taxon>Pentapetalae</taxon>
        <taxon>rosids</taxon>
        <taxon>fabids</taxon>
        <taxon>Rosales</taxon>
        <taxon>Cannabaceae</taxon>
        <taxon>Parasponia</taxon>
    </lineage>
</organism>
<sequence>MALAKLKKLKEELQNLLDKKFIKPSHSPFEALVLFIKTKDCSMRLCIDYRELNKITINSRYQCP</sequence>